<proteinExistence type="inferred from homology"/>
<comment type="caution">
    <text evidence="7">The sequence shown here is derived from an EMBL/GenBank/DDBJ whole genome shotgun (WGS) entry which is preliminary data.</text>
</comment>
<name>A0ABP7XRD6_9ACTN</name>
<feature type="compositionally biased region" description="Pro residues" evidence="5">
    <location>
        <begin position="258"/>
        <end position="268"/>
    </location>
</feature>
<feature type="region of interest" description="Disordered" evidence="5">
    <location>
        <begin position="249"/>
        <end position="268"/>
    </location>
</feature>
<dbReference type="PANTHER" id="PTHR46743:SF2">
    <property type="entry name" value="TEICHOIC ACIDS EXPORT ATP-BINDING PROTEIN TAGH"/>
    <property type="match status" value="1"/>
</dbReference>
<dbReference type="InterPro" id="IPR003439">
    <property type="entry name" value="ABC_transporter-like_ATP-bd"/>
</dbReference>
<protein>
    <submittedName>
        <fullName evidence="7">ABC transporter ATP-binding protein</fullName>
    </submittedName>
</protein>
<evidence type="ECO:0000256" key="1">
    <source>
        <dbReference type="ARBA" id="ARBA00005417"/>
    </source>
</evidence>
<evidence type="ECO:0000313" key="8">
    <source>
        <dbReference type="Proteomes" id="UP001501495"/>
    </source>
</evidence>
<dbReference type="InterPro" id="IPR027417">
    <property type="entry name" value="P-loop_NTPase"/>
</dbReference>
<sequence length="268" mass="28539">MADATAGSPLRPSLIVDDVHVHYRTFGGRRLPDGASWTSRLRRHVGAVDVVRAVQGVSFVAHHGESIGLIGHNGSGKSTLLRAIAGALPTAKGRIYADGTASLLGVNAALMRDLSGEANIVLGALALGLTPAQIRERYDDIVDLAGIGDFLHLPMRAYSSGMGARLRFAISTASRPDILMIDEALATGDAEFKQRSGERVAEIVEHAGTVLLVSHSMSTIRSMCDRVLWLDHGRLVADGPTAEVLEEYAERTGRPVARPTPRPKTPVS</sequence>
<dbReference type="InterPro" id="IPR003593">
    <property type="entry name" value="AAA+_ATPase"/>
</dbReference>
<feature type="domain" description="ABC transporter" evidence="6">
    <location>
        <begin position="39"/>
        <end position="257"/>
    </location>
</feature>
<keyword evidence="4 7" id="KW-0067">ATP-binding</keyword>
<dbReference type="SMART" id="SM00382">
    <property type="entry name" value="AAA"/>
    <property type="match status" value="1"/>
</dbReference>
<evidence type="ECO:0000256" key="2">
    <source>
        <dbReference type="ARBA" id="ARBA00022448"/>
    </source>
</evidence>
<evidence type="ECO:0000259" key="6">
    <source>
        <dbReference type="PROSITE" id="PS50893"/>
    </source>
</evidence>
<keyword evidence="3" id="KW-0547">Nucleotide-binding</keyword>
<evidence type="ECO:0000256" key="3">
    <source>
        <dbReference type="ARBA" id="ARBA00022741"/>
    </source>
</evidence>
<comment type="similarity">
    <text evidence="1">Belongs to the ABC transporter superfamily.</text>
</comment>
<evidence type="ECO:0000256" key="5">
    <source>
        <dbReference type="SAM" id="MobiDB-lite"/>
    </source>
</evidence>
<organism evidence="7 8">
    <name type="scientific">Nocardioides fonticola</name>
    <dbReference type="NCBI Taxonomy" id="450363"/>
    <lineage>
        <taxon>Bacteria</taxon>
        <taxon>Bacillati</taxon>
        <taxon>Actinomycetota</taxon>
        <taxon>Actinomycetes</taxon>
        <taxon>Propionibacteriales</taxon>
        <taxon>Nocardioidaceae</taxon>
        <taxon>Nocardioides</taxon>
    </lineage>
</organism>
<dbReference type="PANTHER" id="PTHR46743">
    <property type="entry name" value="TEICHOIC ACIDS EXPORT ATP-BINDING PROTEIN TAGH"/>
    <property type="match status" value="1"/>
</dbReference>
<dbReference type="SUPFAM" id="SSF52540">
    <property type="entry name" value="P-loop containing nucleoside triphosphate hydrolases"/>
    <property type="match status" value="1"/>
</dbReference>
<dbReference type="RefSeq" id="WP_344734424.1">
    <property type="nucleotide sequence ID" value="NZ_BAAAZH010000024.1"/>
</dbReference>
<dbReference type="InterPro" id="IPR015860">
    <property type="entry name" value="ABC_transpr_TagH-like"/>
</dbReference>
<dbReference type="Pfam" id="PF00005">
    <property type="entry name" value="ABC_tran"/>
    <property type="match status" value="1"/>
</dbReference>
<dbReference type="CDD" id="cd03220">
    <property type="entry name" value="ABC_KpsT_Wzt"/>
    <property type="match status" value="1"/>
</dbReference>
<dbReference type="PROSITE" id="PS50893">
    <property type="entry name" value="ABC_TRANSPORTER_2"/>
    <property type="match status" value="1"/>
</dbReference>
<keyword evidence="2" id="KW-0813">Transport</keyword>
<dbReference type="Proteomes" id="UP001501495">
    <property type="component" value="Unassembled WGS sequence"/>
</dbReference>
<keyword evidence="8" id="KW-1185">Reference proteome</keyword>
<accession>A0ABP7XRD6</accession>
<dbReference type="EMBL" id="BAAAZH010000024">
    <property type="protein sequence ID" value="GAA4124155.1"/>
    <property type="molecule type" value="Genomic_DNA"/>
</dbReference>
<evidence type="ECO:0000313" key="7">
    <source>
        <dbReference type="EMBL" id="GAA4124155.1"/>
    </source>
</evidence>
<evidence type="ECO:0000256" key="4">
    <source>
        <dbReference type="ARBA" id="ARBA00022840"/>
    </source>
</evidence>
<gene>
    <name evidence="7" type="ORF">GCM10022215_31610</name>
</gene>
<reference evidence="8" key="1">
    <citation type="journal article" date="2019" name="Int. J. Syst. Evol. Microbiol.">
        <title>The Global Catalogue of Microorganisms (GCM) 10K type strain sequencing project: providing services to taxonomists for standard genome sequencing and annotation.</title>
        <authorList>
            <consortium name="The Broad Institute Genomics Platform"/>
            <consortium name="The Broad Institute Genome Sequencing Center for Infectious Disease"/>
            <person name="Wu L."/>
            <person name="Ma J."/>
        </authorList>
    </citation>
    <scope>NUCLEOTIDE SEQUENCE [LARGE SCALE GENOMIC DNA]</scope>
    <source>
        <strain evidence="8">JCM 16703</strain>
    </source>
</reference>
<dbReference type="InterPro" id="IPR050683">
    <property type="entry name" value="Bact_Polysacc_Export_ATP-bd"/>
</dbReference>
<dbReference type="GO" id="GO:0005524">
    <property type="term" value="F:ATP binding"/>
    <property type="evidence" value="ECO:0007669"/>
    <property type="project" value="UniProtKB-KW"/>
</dbReference>
<dbReference type="Gene3D" id="3.40.50.300">
    <property type="entry name" value="P-loop containing nucleotide triphosphate hydrolases"/>
    <property type="match status" value="1"/>
</dbReference>